<evidence type="ECO:0000256" key="6">
    <source>
        <dbReference type="ARBA" id="ARBA00012729"/>
    </source>
</evidence>
<feature type="domain" description="GH18" evidence="21">
    <location>
        <begin position="22"/>
        <end position="388"/>
    </location>
</feature>
<dbReference type="PROSITE" id="PS50940">
    <property type="entry name" value="CHIT_BIND_II"/>
    <property type="match status" value="3"/>
</dbReference>
<dbReference type="CDD" id="cd02872">
    <property type="entry name" value="GH18_chitolectin_chitotriosidase"/>
    <property type="match status" value="1"/>
</dbReference>
<organism evidence="22 23">
    <name type="scientific">Chanos chanos</name>
    <name type="common">Milkfish</name>
    <name type="synonym">Mugil chanos</name>
    <dbReference type="NCBI Taxonomy" id="29144"/>
    <lineage>
        <taxon>Eukaryota</taxon>
        <taxon>Metazoa</taxon>
        <taxon>Chordata</taxon>
        <taxon>Craniata</taxon>
        <taxon>Vertebrata</taxon>
        <taxon>Euteleostomi</taxon>
        <taxon>Actinopterygii</taxon>
        <taxon>Neopterygii</taxon>
        <taxon>Teleostei</taxon>
        <taxon>Ostariophysi</taxon>
        <taxon>Gonorynchiformes</taxon>
        <taxon>Chanidae</taxon>
        <taxon>Chanos</taxon>
    </lineage>
</organism>
<evidence type="ECO:0000256" key="5">
    <source>
        <dbReference type="ARBA" id="ARBA00011245"/>
    </source>
</evidence>
<dbReference type="GeneID" id="115815366"/>
<evidence type="ECO:0000256" key="16">
    <source>
        <dbReference type="ARBA" id="ARBA00023326"/>
    </source>
</evidence>
<gene>
    <name evidence="23" type="primary">LOC115815366</name>
</gene>
<evidence type="ECO:0000256" key="12">
    <source>
        <dbReference type="ARBA" id="ARBA00023157"/>
    </source>
</evidence>
<dbReference type="GO" id="GO:0000272">
    <property type="term" value="P:polysaccharide catabolic process"/>
    <property type="evidence" value="ECO:0007669"/>
    <property type="project" value="UniProtKB-KW"/>
</dbReference>
<dbReference type="Pfam" id="PF01607">
    <property type="entry name" value="CBM_14"/>
    <property type="match status" value="3"/>
</dbReference>
<evidence type="ECO:0000256" key="1">
    <source>
        <dbReference type="ARBA" id="ARBA00000822"/>
    </source>
</evidence>
<dbReference type="FunFam" id="2.170.140.10:FF:000001">
    <property type="entry name" value="Acidic mammalian chitinase"/>
    <property type="match status" value="3"/>
</dbReference>
<dbReference type="InterPro" id="IPR011583">
    <property type="entry name" value="Chitinase_II/V-like_cat"/>
</dbReference>
<dbReference type="InterPro" id="IPR050314">
    <property type="entry name" value="Glycosyl_Hydrlase_18"/>
</dbReference>
<feature type="domain" description="Chitin-binding type-2" evidence="20">
    <location>
        <begin position="405"/>
        <end position="461"/>
    </location>
</feature>
<dbReference type="GO" id="GO:0005764">
    <property type="term" value="C:lysosome"/>
    <property type="evidence" value="ECO:0007669"/>
    <property type="project" value="UniProtKB-SubCell"/>
</dbReference>
<dbReference type="FunFam" id="3.10.50.10:FF:000001">
    <property type="entry name" value="Chitinase 3-like 1"/>
    <property type="match status" value="1"/>
</dbReference>
<evidence type="ECO:0000256" key="19">
    <source>
        <dbReference type="SAM" id="SignalP"/>
    </source>
</evidence>
<dbReference type="AlphaFoldDB" id="A0A6J2VQB7"/>
<dbReference type="EC" id="3.2.1.14" evidence="6"/>
<keyword evidence="8" id="KW-0147">Chitin-binding</keyword>
<evidence type="ECO:0000256" key="9">
    <source>
        <dbReference type="ARBA" id="ARBA00022729"/>
    </source>
</evidence>
<comment type="subunit">
    <text evidence="5">Monomer.</text>
</comment>
<comment type="subcellular location">
    <subcellularLocation>
        <location evidence="2">Lysosome</location>
    </subcellularLocation>
    <subcellularLocation>
        <location evidence="3">Secreted</location>
    </subcellularLocation>
</comment>
<dbReference type="InterPro" id="IPR029070">
    <property type="entry name" value="Chitinase_insertion_sf"/>
</dbReference>
<evidence type="ECO:0000256" key="10">
    <source>
        <dbReference type="ARBA" id="ARBA00022801"/>
    </source>
</evidence>
<evidence type="ECO:0000313" key="23">
    <source>
        <dbReference type="RefSeq" id="XP_030634183.1"/>
    </source>
</evidence>
<dbReference type="PANTHER" id="PTHR11177">
    <property type="entry name" value="CHITINASE"/>
    <property type="match status" value="1"/>
</dbReference>
<dbReference type="SMART" id="SM00494">
    <property type="entry name" value="ChtBD2"/>
    <property type="match status" value="3"/>
</dbReference>
<dbReference type="GO" id="GO:0005576">
    <property type="term" value="C:extracellular region"/>
    <property type="evidence" value="ECO:0007669"/>
    <property type="project" value="UniProtKB-SubCell"/>
</dbReference>
<dbReference type="Gene3D" id="2.170.140.10">
    <property type="entry name" value="Chitin binding domain"/>
    <property type="match status" value="2"/>
</dbReference>
<evidence type="ECO:0000256" key="11">
    <source>
        <dbReference type="ARBA" id="ARBA00023024"/>
    </source>
</evidence>
<evidence type="ECO:0000256" key="3">
    <source>
        <dbReference type="ARBA" id="ARBA00004613"/>
    </source>
</evidence>
<dbReference type="FunCoup" id="A0A6J2VQB7">
    <property type="interactions" value="66"/>
</dbReference>
<keyword evidence="13" id="KW-0458">Lysosome</keyword>
<evidence type="ECO:0000256" key="4">
    <source>
        <dbReference type="ARBA" id="ARBA00009121"/>
    </source>
</evidence>
<comment type="catalytic activity">
    <reaction evidence="1">
        <text>Random endo-hydrolysis of N-acetyl-beta-D-glucosaminide (1-&gt;4)-beta-linkages in chitin and chitodextrins.</text>
        <dbReference type="EC" id="3.2.1.14"/>
    </reaction>
</comment>
<accession>A0A6J2VQB7</accession>
<evidence type="ECO:0000256" key="17">
    <source>
        <dbReference type="ARBA" id="ARBA00069826"/>
    </source>
</evidence>
<keyword evidence="10" id="KW-0378">Hydrolase</keyword>
<dbReference type="GO" id="GO:0006032">
    <property type="term" value="P:chitin catabolic process"/>
    <property type="evidence" value="ECO:0007669"/>
    <property type="project" value="UniProtKB-KW"/>
</dbReference>
<dbReference type="FunFam" id="3.20.20.80:FF:000081">
    <property type="entry name" value="Chitinase 1"/>
    <property type="match status" value="1"/>
</dbReference>
<evidence type="ECO:0000256" key="13">
    <source>
        <dbReference type="ARBA" id="ARBA00023228"/>
    </source>
</evidence>
<dbReference type="SUPFAM" id="SSF51445">
    <property type="entry name" value="(Trans)glycosidases"/>
    <property type="match status" value="1"/>
</dbReference>
<dbReference type="FunFam" id="3.20.20.80:FF:000220">
    <property type="entry name" value="Chitotriosidase-1"/>
    <property type="match status" value="1"/>
</dbReference>
<dbReference type="GO" id="GO:0008843">
    <property type="term" value="F:endochitinase activity"/>
    <property type="evidence" value="ECO:0007669"/>
    <property type="project" value="UniProtKB-EC"/>
</dbReference>
<evidence type="ECO:0000256" key="7">
    <source>
        <dbReference type="ARBA" id="ARBA00022525"/>
    </source>
</evidence>
<reference evidence="23" key="1">
    <citation type="submission" date="2025-08" db="UniProtKB">
        <authorList>
            <consortium name="RefSeq"/>
        </authorList>
    </citation>
    <scope>IDENTIFICATION</scope>
</reference>
<proteinExistence type="inferred from homology"/>
<dbReference type="InterPro" id="IPR036508">
    <property type="entry name" value="Chitin-bd_dom_sf"/>
</dbReference>
<dbReference type="Pfam" id="PF00704">
    <property type="entry name" value="Glyco_hydro_18"/>
    <property type="match status" value="1"/>
</dbReference>
<evidence type="ECO:0000256" key="14">
    <source>
        <dbReference type="ARBA" id="ARBA00023277"/>
    </source>
</evidence>
<evidence type="ECO:0000256" key="18">
    <source>
        <dbReference type="ARBA" id="ARBA00076480"/>
    </source>
</evidence>
<dbReference type="InParanoid" id="A0A6J2VQB7"/>
<feature type="chain" id="PRO_5026850402" description="Chitotriosidase-1" evidence="19">
    <location>
        <begin position="22"/>
        <end position="600"/>
    </location>
</feature>
<dbReference type="GO" id="GO:0008061">
    <property type="term" value="F:chitin binding"/>
    <property type="evidence" value="ECO:0007669"/>
    <property type="project" value="UniProtKB-KW"/>
</dbReference>
<dbReference type="SUPFAM" id="SSF54556">
    <property type="entry name" value="Chitinase insertion domain"/>
    <property type="match status" value="1"/>
</dbReference>
<keyword evidence="11" id="KW-0146">Chitin degradation</keyword>
<keyword evidence="15" id="KW-0326">Glycosidase</keyword>
<dbReference type="PROSITE" id="PS51910">
    <property type="entry name" value="GH18_2"/>
    <property type="match status" value="1"/>
</dbReference>
<feature type="domain" description="Chitin-binding type-2" evidence="20">
    <location>
        <begin position="478"/>
        <end position="534"/>
    </location>
</feature>
<keyword evidence="7" id="KW-0964">Secreted</keyword>
<dbReference type="RefSeq" id="XP_030634183.1">
    <property type="nucleotide sequence ID" value="XM_030778323.1"/>
</dbReference>
<evidence type="ECO:0000259" key="20">
    <source>
        <dbReference type="PROSITE" id="PS50940"/>
    </source>
</evidence>
<feature type="domain" description="Chitin-binding type-2" evidence="20">
    <location>
        <begin position="551"/>
        <end position="600"/>
    </location>
</feature>
<dbReference type="InterPro" id="IPR002557">
    <property type="entry name" value="Chitin-bd_dom"/>
</dbReference>
<dbReference type="SUPFAM" id="SSF57625">
    <property type="entry name" value="Invertebrate chitin-binding proteins"/>
    <property type="match status" value="3"/>
</dbReference>
<sequence length="600" mass="67474">MAKLTLLACLGALLTVQMVVSTKLVCYMTNWSQYRPGAGRFTPENVDPFLCTHVIYALATIKDNKLTTMQWNDETMYMRLNNLKNINPLLKTLLSVGGTYNGVSPFIDMVSTEENRKIFIQSALLSLRTYGFDGLDLAWEFPGQNGSSADDKQKFTALVNELREAIEQEARDNQKTPLLFSAKVSSLRTIIDNAYEVPEIARQLDFMNLMTYDYHGSWDDATGENSPLFKGSFDKGTNTYRNIDASVRYWIEKGAPAEKLLLGFSTYGRTFRLTTPVTGLYAPSKGPAPAGPYTRDAGYWSYYEICCFTSSATMAWSEEQMVPYAFKGQSWVGYDNKSSYGVKASWLRSRNLGGASVWTLDLDDFSGSFCSDGLYPLIRHLSHSLGFPGKPTSPEAPHTTPNHIASFCSRRSNGLYPNSMDRATFYHCSNGYTYIQRCQPGLVYDTSCKCCNWPEVPSTKPEVLDKRPAPITPLNHIASFCSRRSNGTYPNPMDRATFYHCSNGYTYIQHCQPGLVYDNSCKCCNWPEVSHTTPEVLDERPAPITPPKHIASFCSRRSNGTYPNPMDRATFYQCSNGYTYIQRCQLGLVYDNSCKCCNYP</sequence>
<dbReference type="InterPro" id="IPR017853">
    <property type="entry name" value="GH"/>
</dbReference>
<dbReference type="Proteomes" id="UP000504632">
    <property type="component" value="Chromosome 6"/>
</dbReference>
<dbReference type="OrthoDB" id="76388at2759"/>
<keyword evidence="16" id="KW-0624">Polysaccharide degradation</keyword>
<evidence type="ECO:0000313" key="22">
    <source>
        <dbReference type="Proteomes" id="UP000504632"/>
    </source>
</evidence>
<evidence type="ECO:0000256" key="2">
    <source>
        <dbReference type="ARBA" id="ARBA00004371"/>
    </source>
</evidence>
<keyword evidence="9 19" id="KW-0732">Signal</keyword>
<protein>
    <recommendedName>
        <fullName evidence="17">Chitotriosidase-1</fullName>
        <ecNumber evidence="6">3.2.1.14</ecNumber>
    </recommendedName>
    <alternativeName>
        <fullName evidence="18">Chitinase-1</fullName>
    </alternativeName>
</protein>
<dbReference type="PANTHER" id="PTHR11177:SF332">
    <property type="entry name" value="CHITINASE"/>
    <property type="match status" value="1"/>
</dbReference>
<dbReference type="Gene3D" id="3.10.50.10">
    <property type="match status" value="1"/>
</dbReference>
<comment type="similarity">
    <text evidence="4">Belongs to the glycosyl hydrolase 18 family. Chitinase class II subfamily.</text>
</comment>
<dbReference type="InterPro" id="IPR001223">
    <property type="entry name" value="Glyco_hydro18_cat"/>
</dbReference>
<keyword evidence="22" id="KW-1185">Reference proteome</keyword>
<dbReference type="Gene3D" id="3.20.20.80">
    <property type="entry name" value="Glycosidases"/>
    <property type="match status" value="2"/>
</dbReference>
<evidence type="ECO:0000259" key="21">
    <source>
        <dbReference type="PROSITE" id="PS51910"/>
    </source>
</evidence>
<feature type="signal peptide" evidence="19">
    <location>
        <begin position="1"/>
        <end position="21"/>
    </location>
</feature>
<dbReference type="SMART" id="SM00636">
    <property type="entry name" value="Glyco_18"/>
    <property type="match status" value="1"/>
</dbReference>
<keyword evidence="12" id="KW-1015">Disulfide bond</keyword>
<keyword evidence="14" id="KW-0119">Carbohydrate metabolism</keyword>
<evidence type="ECO:0000256" key="8">
    <source>
        <dbReference type="ARBA" id="ARBA00022669"/>
    </source>
</evidence>
<evidence type="ECO:0000256" key="15">
    <source>
        <dbReference type="ARBA" id="ARBA00023295"/>
    </source>
</evidence>
<name>A0A6J2VQB7_CHACN</name>